<name>A0A9P4SBT7_9PEZI</name>
<comment type="caution">
    <text evidence="2">The sequence shown here is derived from an EMBL/GenBank/DDBJ whole genome shotgun (WGS) entry which is preliminary data.</text>
</comment>
<evidence type="ECO:0000256" key="1">
    <source>
        <dbReference type="SAM" id="MobiDB-lite"/>
    </source>
</evidence>
<evidence type="ECO:0008006" key="4">
    <source>
        <dbReference type="Google" id="ProtNLM"/>
    </source>
</evidence>
<evidence type="ECO:0000313" key="2">
    <source>
        <dbReference type="EMBL" id="KAF2838758.1"/>
    </source>
</evidence>
<proteinExistence type="predicted"/>
<organism evidence="2 3">
    <name type="scientific">Patellaria atrata CBS 101060</name>
    <dbReference type="NCBI Taxonomy" id="1346257"/>
    <lineage>
        <taxon>Eukaryota</taxon>
        <taxon>Fungi</taxon>
        <taxon>Dikarya</taxon>
        <taxon>Ascomycota</taxon>
        <taxon>Pezizomycotina</taxon>
        <taxon>Dothideomycetes</taxon>
        <taxon>Dothideomycetes incertae sedis</taxon>
        <taxon>Patellariales</taxon>
        <taxon>Patellariaceae</taxon>
        <taxon>Patellaria</taxon>
    </lineage>
</organism>
<keyword evidence="3" id="KW-1185">Reference proteome</keyword>
<accession>A0A9P4SBT7</accession>
<reference evidence="2" key="1">
    <citation type="journal article" date="2020" name="Stud. Mycol.">
        <title>101 Dothideomycetes genomes: a test case for predicting lifestyles and emergence of pathogens.</title>
        <authorList>
            <person name="Haridas S."/>
            <person name="Albert R."/>
            <person name="Binder M."/>
            <person name="Bloem J."/>
            <person name="Labutti K."/>
            <person name="Salamov A."/>
            <person name="Andreopoulos B."/>
            <person name="Baker S."/>
            <person name="Barry K."/>
            <person name="Bills G."/>
            <person name="Bluhm B."/>
            <person name="Cannon C."/>
            <person name="Castanera R."/>
            <person name="Culley D."/>
            <person name="Daum C."/>
            <person name="Ezra D."/>
            <person name="Gonzalez J."/>
            <person name="Henrissat B."/>
            <person name="Kuo A."/>
            <person name="Liang C."/>
            <person name="Lipzen A."/>
            <person name="Lutzoni F."/>
            <person name="Magnuson J."/>
            <person name="Mondo S."/>
            <person name="Nolan M."/>
            <person name="Ohm R."/>
            <person name="Pangilinan J."/>
            <person name="Park H.-J."/>
            <person name="Ramirez L."/>
            <person name="Alfaro M."/>
            <person name="Sun H."/>
            <person name="Tritt A."/>
            <person name="Yoshinaga Y."/>
            <person name="Zwiers L.-H."/>
            <person name="Turgeon B."/>
            <person name="Goodwin S."/>
            <person name="Spatafora J."/>
            <person name="Crous P."/>
            <person name="Grigoriev I."/>
        </authorList>
    </citation>
    <scope>NUCLEOTIDE SEQUENCE</scope>
    <source>
        <strain evidence="2">CBS 101060</strain>
    </source>
</reference>
<feature type="region of interest" description="Disordered" evidence="1">
    <location>
        <begin position="324"/>
        <end position="352"/>
    </location>
</feature>
<feature type="region of interest" description="Disordered" evidence="1">
    <location>
        <begin position="195"/>
        <end position="225"/>
    </location>
</feature>
<feature type="compositionally biased region" description="Basic and acidic residues" evidence="1">
    <location>
        <begin position="26"/>
        <end position="46"/>
    </location>
</feature>
<evidence type="ECO:0000313" key="3">
    <source>
        <dbReference type="Proteomes" id="UP000799429"/>
    </source>
</evidence>
<gene>
    <name evidence="2" type="ORF">M501DRAFT_1058019</name>
</gene>
<feature type="region of interest" description="Disordered" evidence="1">
    <location>
        <begin position="239"/>
        <end position="261"/>
    </location>
</feature>
<protein>
    <recommendedName>
        <fullName evidence="4">Ubiquitin-like protease family profile domain-containing protein</fullName>
    </recommendedName>
</protein>
<sequence>MPPKRKPATQKVQGFKKKRATSRGGSETRKEETSERQTEARTDREELLSQRPIFPPECDLPSPLVPEHIWYGFSKENGFTKPSAALRVQRQRSNWQFGTQRLHARLRRANKLTPVEEPVSEELHRLAHDGAIISYCEPLPRIPPDDPSRTLPNSENRGLNNISVDDEIKLQLITLAGQQVSAELTNATLELVRRGTPEEYREKRTRSGNGTPDSDRPFWLRTSHPASTTVNGEVVRDLAARGTDPVASTKKRKADQISEDGTGTLIGPLNGFSVIEFFGHAVFFWPKKYGDHYRPDPRNVLQRLPQRVDDARTTARNVCLNPLTESASVDGGDEEVAGASPTPPAQEPIAPEQEPITPAQEPIISEQEAVEPGPDDLNIRARESKLQEVDQDPCTYLRGELKKKVSSGSAKIKIGKPLQLELVRRAVATVTQALSESSYPIGLVDHAAAKLAEDGYHVRIFATGSTVELFLPLEFLSDDQNHITGIRFYKRGASITVHLLDPSELIQGGKKSIENFFTSLLRNLQWPSGIGRREEYQLTFADPLPVNPSTSEDQTWSSGIYAIVNSWIAATRLKINEKMGRLGIRFYTEAIKIIGLALDGELDFPLLYAFLRCHDYVHKVDRNVWTFNTTVALSSPDIFKAVTQSLRHPQYVEALQNRFWDSRDMMTRALVECSVDVWSSDSTDVLRSKLEDLLEPDYSSPSAQSTPTSSTNRFIRRLIQIFCKNPDDVGEAETAILEKYLVDHWDRPALGPKLSLADVRRLRAANKDPCEDLDNEINRALSSTGKDLVTLVHDPGPPDVPTRLLDDQQVALAVTSVTEAITVIGNHQFSAIGPNALQFCRENIIQTRSTPAIRPGSTLILPWVWNTVPDFGKLKNLEGGQNAVAAALKEDDAKGHIVLLVIDSPGDEDTHPRPIRARIADTMPRYLQEFQLESGPHKGKLPIYQVVNETHNALHKSKWIEGRTIIVPEKLKCARQRFHWDCGWMTIANAWAIALGLTPNEDFNPTMMFYTRLAMLINLAVSGGLDFLLLYRFFKCSEFTLDEYLPSAGVHFPATFKFENVPALEVYLEKISEREDIERQVAIMEGHVNRQSGDTGNGNAKTGNRSAESGNGSAEDDSEASEEARPDTPTPVLSPTTRQMYVDIALGDSPQLTREYVESLSDEALATLLNSQQTAATTS</sequence>
<dbReference type="EMBL" id="MU006096">
    <property type="protein sequence ID" value="KAF2838758.1"/>
    <property type="molecule type" value="Genomic_DNA"/>
</dbReference>
<dbReference type="OrthoDB" id="3825435at2759"/>
<dbReference type="Proteomes" id="UP000799429">
    <property type="component" value="Unassembled WGS sequence"/>
</dbReference>
<feature type="compositionally biased region" description="Polar residues" evidence="1">
    <location>
        <begin position="1089"/>
        <end position="1112"/>
    </location>
</feature>
<feature type="compositionally biased region" description="Basic residues" evidence="1">
    <location>
        <begin position="1"/>
        <end position="21"/>
    </location>
</feature>
<dbReference type="AlphaFoldDB" id="A0A9P4SBT7"/>
<feature type="region of interest" description="Disordered" evidence="1">
    <location>
        <begin position="1"/>
        <end position="46"/>
    </location>
</feature>
<feature type="region of interest" description="Disordered" evidence="1">
    <location>
        <begin position="1087"/>
        <end position="1139"/>
    </location>
</feature>